<dbReference type="EMBL" id="JAGKQM010000006">
    <property type="protein sequence ID" value="KAH0922733.1"/>
    <property type="molecule type" value="Genomic_DNA"/>
</dbReference>
<name>A0ABQ8D1S9_BRANA</name>
<feature type="signal peptide" evidence="1">
    <location>
        <begin position="1"/>
        <end position="21"/>
    </location>
</feature>
<keyword evidence="1" id="KW-0732">Signal</keyword>
<evidence type="ECO:0000313" key="3">
    <source>
        <dbReference type="Proteomes" id="UP000824890"/>
    </source>
</evidence>
<organism evidence="2 3">
    <name type="scientific">Brassica napus</name>
    <name type="common">Rape</name>
    <dbReference type="NCBI Taxonomy" id="3708"/>
    <lineage>
        <taxon>Eukaryota</taxon>
        <taxon>Viridiplantae</taxon>
        <taxon>Streptophyta</taxon>
        <taxon>Embryophyta</taxon>
        <taxon>Tracheophyta</taxon>
        <taxon>Spermatophyta</taxon>
        <taxon>Magnoliopsida</taxon>
        <taxon>eudicotyledons</taxon>
        <taxon>Gunneridae</taxon>
        <taxon>Pentapetalae</taxon>
        <taxon>rosids</taxon>
        <taxon>malvids</taxon>
        <taxon>Brassicales</taxon>
        <taxon>Brassicaceae</taxon>
        <taxon>Brassiceae</taxon>
        <taxon>Brassica</taxon>
    </lineage>
</organism>
<sequence length="151" mass="16578">MLARLSAVAFWLVLESRHGGTEPLCAVESAFQGCVSQSVVISVLGGGKWRHIPVPGSEPSRSKCVDEVRSVSVLVLMVGVSSRDSYKIQRDYVKLATPETTWEFPASKAMRITPPSYGLVDGRKRLLIPKDSKYGLAECAEFSGRTKLLMY</sequence>
<gene>
    <name evidence="2" type="ORF">HID58_022751</name>
</gene>
<proteinExistence type="predicted"/>
<feature type="chain" id="PRO_5045592595" evidence="1">
    <location>
        <begin position="22"/>
        <end position="151"/>
    </location>
</feature>
<reference evidence="2 3" key="1">
    <citation type="submission" date="2021-05" db="EMBL/GenBank/DDBJ databases">
        <title>Genome Assembly of Synthetic Allotetraploid Brassica napus Reveals Homoeologous Exchanges between Subgenomes.</title>
        <authorList>
            <person name="Davis J.T."/>
        </authorList>
    </citation>
    <scope>NUCLEOTIDE SEQUENCE [LARGE SCALE GENOMIC DNA]</scope>
    <source>
        <strain evidence="3">cv. Da-Ae</strain>
        <tissue evidence="2">Seedling</tissue>
    </source>
</reference>
<keyword evidence="3" id="KW-1185">Reference proteome</keyword>
<evidence type="ECO:0000256" key="1">
    <source>
        <dbReference type="SAM" id="SignalP"/>
    </source>
</evidence>
<dbReference type="Proteomes" id="UP000824890">
    <property type="component" value="Unassembled WGS sequence"/>
</dbReference>
<comment type="caution">
    <text evidence="2">The sequence shown here is derived from an EMBL/GenBank/DDBJ whole genome shotgun (WGS) entry which is preliminary data.</text>
</comment>
<evidence type="ECO:0000313" key="2">
    <source>
        <dbReference type="EMBL" id="KAH0922733.1"/>
    </source>
</evidence>
<protein>
    <submittedName>
        <fullName evidence="2">Uncharacterized protein</fullName>
    </submittedName>
</protein>
<accession>A0ABQ8D1S9</accession>